<keyword evidence="4" id="KW-1185">Reference proteome</keyword>
<feature type="domain" description="FCP1 homology" evidence="2">
    <location>
        <begin position="2"/>
        <end position="159"/>
    </location>
</feature>
<protein>
    <recommendedName>
        <fullName evidence="2">FCP1 homology domain-containing protein</fullName>
    </recommendedName>
</protein>
<sequence>MSNIKKKILVLDLDETLVHATKGGMYGGQQITLTGGYVRHKYVAKRPHVDYFLHVVSEWYTLVTFTAGISEYSDNVVNLLDPDNKLIAKRFARESCTMQGKRYLKDLKIVDSDLSNIFILDNNPISYALNKENGIPIKDWISDPTDTALLDLLPFLEQLSVSETAATTTTSLSSLISTTTATTVETTTNIRNDKNTMMTTLTATMATTNPTTSSSTISTTTTNTTKKITIRQH</sequence>
<reference evidence="3 4" key="1">
    <citation type="submission" date="2018-08" db="EMBL/GenBank/DDBJ databases">
        <title>Genome and evolution of the arbuscular mycorrhizal fungus Diversispora epigaea (formerly Glomus versiforme) and its bacterial endosymbionts.</title>
        <authorList>
            <person name="Sun X."/>
            <person name="Fei Z."/>
            <person name="Harrison M."/>
        </authorList>
    </citation>
    <scope>NUCLEOTIDE SEQUENCE [LARGE SCALE GENOMIC DNA]</scope>
    <source>
        <strain evidence="3 4">IT104</strain>
    </source>
</reference>
<dbReference type="STRING" id="1348612.A0A397GJJ6"/>
<organism evidence="3 4">
    <name type="scientific">Diversispora epigaea</name>
    <dbReference type="NCBI Taxonomy" id="1348612"/>
    <lineage>
        <taxon>Eukaryota</taxon>
        <taxon>Fungi</taxon>
        <taxon>Fungi incertae sedis</taxon>
        <taxon>Mucoromycota</taxon>
        <taxon>Glomeromycotina</taxon>
        <taxon>Glomeromycetes</taxon>
        <taxon>Diversisporales</taxon>
        <taxon>Diversisporaceae</taxon>
        <taxon>Diversispora</taxon>
    </lineage>
</organism>
<dbReference type="InterPro" id="IPR036412">
    <property type="entry name" value="HAD-like_sf"/>
</dbReference>
<dbReference type="InterPro" id="IPR023214">
    <property type="entry name" value="HAD_sf"/>
</dbReference>
<dbReference type="EMBL" id="PQFF01000428">
    <property type="protein sequence ID" value="RHZ50677.1"/>
    <property type="molecule type" value="Genomic_DNA"/>
</dbReference>
<feature type="compositionally biased region" description="Low complexity" evidence="1">
    <location>
        <begin position="208"/>
        <end position="227"/>
    </location>
</feature>
<accession>A0A397GJJ6</accession>
<dbReference type="InterPro" id="IPR004274">
    <property type="entry name" value="FCP1_dom"/>
</dbReference>
<dbReference type="Proteomes" id="UP000266861">
    <property type="component" value="Unassembled WGS sequence"/>
</dbReference>
<dbReference type="PROSITE" id="PS50969">
    <property type="entry name" value="FCP1"/>
    <property type="match status" value="1"/>
</dbReference>
<gene>
    <name evidence="3" type="ORF">Glove_493g47</name>
</gene>
<dbReference type="CDD" id="cd07521">
    <property type="entry name" value="HAD_FCP1-like"/>
    <property type="match status" value="1"/>
</dbReference>
<name>A0A397GJJ6_9GLOM</name>
<proteinExistence type="predicted"/>
<evidence type="ECO:0000313" key="3">
    <source>
        <dbReference type="EMBL" id="RHZ50677.1"/>
    </source>
</evidence>
<dbReference type="PANTHER" id="PTHR12210">
    <property type="entry name" value="DULLARD PROTEIN PHOSPHATASE"/>
    <property type="match status" value="1"/>
</dbReference>
<comment type="caution">
    <text evidence="3">The sequence shown here is derived from an EMBL/GenBank/DDBJ whole genome shotgun (WGS) entry which is preliminary data.</text>
</comment>
<dbReference type="NCBIfam" id="TIGR02251">
    <property type="entry name" value="HIF-SF_euk"/>
    <property type="match status" value="1"/>
</dbReference>
<evidence type="ECO:0000256" key="1">
    <source>
        <dbReference type="SAM" id="MobiDB-lite"/>
    </source>
</evidence>
<dbReference type="Gene3D" id="3.40.50.1000">
    <property type="entry name" value="HAD superfamily/HAD-like"/>
    <property type="match status" value="1"/>
</dbReference>
<evidence type="ECO:0000313" key="4">
    <source>
        <dbReference type="Proteomes" id="UP000266861"/>
    </source>
</evidence>
<dbReference type="SMART" id="SM00577">
    <property type="entry name" value="CPDc"/>
    <property type="match status" value="1"/>
</dbReference>
<evidence type="ECO:0000259" key="2">
    <source>
        <dbReference type="PROSITE" id="PS50969"/>
    </source>
</evidence>
<dbReference type="SUPFAM" id="SSF56784">
    <property type="entry name" value="HAD-like"/>
    <property type="match status" value="1"/>
</dbReference>
<feature type="region of interest" description="Disordered" evidence="1">
    <location>
        <begin position="208"/>
        <end position="233"/>
    </location>
</feature>
<dbReference type="GO" id="GO:0016791">
    <property type="term" value="F:phosphatase activity"/>
    <property type="evidence" value="ECO:0007669"/>
    <property type="project" value="InterPro"/>
</dbReference>
<dbReference type="Pfam" id="PF03031">
    <property type="entry name" value="NIF"/>
    <property type="match status" value="1"/>
</dbReference>
<dbReference type="AlphaFoldDB" id="A0A397GJJ6"/>
<dbReference type="OrthoDB" id="277011at2759"/>
<dbReference type="InterPro" id="IPR011948">
    <property type="entry name" value="Dullard_phosphatase"/>
</dbReference>
<dbReference type="InterPro" id="IPR050365">
    <property type="entry name" value="TIM50"/>
</dbReference>